<evidence type="ECO:0000256" key="1">
    <source>
        <dbReference type="ARBA" id="ARBA00004123"/>
    </source>
</evidence>
<keyword evidence="7" id="KW-0805">Transcription regulation</keyword>
<keyword evidence="5" id="KW-0744">Spermatogenesis</keyword>
<dbReference type="CDD" id="cd18908">
    <property type="entry name" value="bHLH_SOHLH1_2"/>
    <property type="match status" value="1"/>
</dbReference>
<dbReference type="PANTHER" id="PTHR15402">
    <property type="entry name" value="TRANSCRIPTION FACTOR-LIKE 5 PROTEIN"/>
    <property type="match status" value="1"/>
</dbReference>
<accession>A0A8C6RJX2</accession>
<keyword evidence="8" id="KW-0238">DNA-binding</keyword>
<keyword evidence="4" id="KW-0221">Differentiation</keyword>
<evidence type="ECO:0000256" key="5">
    <source>
        <dbReference type="ARBA" id="ARBA00022871"/>
    </source>
</evidence>
<evidence type="ECO:0000256" key="3">
    <source>
        <dbReference type="ARBA" id="ARBA00022473"/>
    </source>
</evidence>
<evidence type="ECO:0000256" key="7">
    <source>
        <dbReference type="ARBA" id="ARBA00023015"/>
    </source>
</evidence>
<dbReference type="OMA" id="NIVVKYW"/>
<dbReference type="GO" id="GO:0001545">
    <property type="term" value="P:primary ovarian follicle growth"/>
    <property type="evidence" value="ECO:0007669"/>
    <property type="project" value="Ensembl"/>
</dbReference>
<dbReference type="AlphaFoldDB" id="A0A8C6RJX2"/>
<evidence type="ECO:0000256" key="4">
    <source>
        <dbReference type="ARBA" id="ARBA00022782"/>
    </source>
</evidence>
<keyword evidence="10" id="KW-0539">Nucleus</keyword>
<name>A0A8C6RJX2_NANGA</name>
<dbReference type="Gene3D" id="4.10.280.10">
    <property type="entry name" value="Helix-loop-helix DNA-binding domain"/>
    <property type="match status" value="1"/>
</dbReference>
<dbReference type="InterPro" id="IPR011598">
    <property type="entry name" value="bHLH_dom"/>
</dbReference>
<reference evidence="14" key="2">
    <citation type="submission" date="2025-09" db="UniProtKB">
        <authorList>
            <consortium name="Ensembl"/>
        </authorList>
    </citation>
    <scope>IDENTIFICATION</scope>
</reference>
<dbReference type="GO" id="GO:0042803">
    <property type="term" value="F:protein homodimerization activity"/>
    <property type="evidence" value="ECO:0007669"/>
    <property type="project" value="Ensembl"/>
</dbReference>
<evidence type="ECO:0000256" key="9">
    <source>
        <dbReference type="ARBA" id="ARBA00023163"/>
    </source>
</evidence>
<feature type="region of interest" description="Disordered" evidence="12">
    <location>
        <begin position="415"/>
        <end position="450"/>
    </location>
</feature>
<dbReference type="GO" id="GO:0005737">
    <property type="term" value="C:cytoplasm"/>
    <property type="evidence" value="ECO:0007669"/>
    <property type="project" value="UniProtKB-SubCell"/>
</dbReference>
<dbReference type="InterPro" id="IPR039583">
    <property type="entry name" value="TCFL5/SOLH1/2"/>
</dbReference>
<sequence>KLGLPPVGDATKCFLAGAVQNFFANTAQVTITISDVKKVAALLAHNFFDMIFLKVTSTLSKEELEAIESIRFFKKKNRHLLFVFIIPEKLKGCVSEYEADVSFTEPLTMEKMNIVVKYWKIYFMNAGKNESTGRPAERELFLQSSSEELLRCLSTDLFACSESPKNDVGLELKAPFADSEKSKKVSGHHSSKEKLRRERIKCCCEQLRSLLPYTKGRKSDMASVLEATVDYVKYVRGKITPAVLGQTNKKFSKRQVSFELCFPGTAVAQREDGVLTGNYSPVTGIQVLTNQCLNVYSAPAAGGTLEEAVTGQSSSISESPNDDLYKTQIPSTALSLNSFHAVRYCSGVVPSYDAASIENQNISFHLPSSVPKVSQFLPQHFNSMLCQTCTTNPNCLYTPGQLAHKHAADSQASTSSFLHGFQESDSGHQAARQALLPAEPSPRPQEKNYF</sequence>
<dbReference type="SMART" id="SM00353">
    <property type="entry name" value="HLH"/>
    <property type="match status" value="1"/>
</dbReference>
<dbReference type="GO" id="GO:0009994">
    <property type="term" value="P:oocyte differentiation"/>
    <property type="evidence" value="ECO:0007669"/>
    <property type="project" value="Ensembl"/>
</dbReference>
<dbReference type="FunFam" id="4.10.280.10:FF:000071">
    <property type="entry name" value="spermatogenesis- and oogenesis-specific basic helix-loop-helix-containing protein 2"/>
    <property type="match status" value="1"/>
</dbReference>
<proteinExistence type="predicted"/>
<dbReference type="GO" id="GO:0000978">
    <property type="term" value="F:RNA polymerase II cis-regulatory region sequence-specific DNA binding"/>
    <property type="evidence" value="ECO:0007669"/>
    <property type="project" value="TreeGrafter"/>
</dbReference>
<keyword evidence="15" id="KW-1185">Reference proteome</keyword>
<dbReference type="GO" id="GO:0046982">
    <property type="term" value="F:protein heterodimerization activity"/>
    <property type="evidence" value="ECO:0007669"/>
    <property type="project" value="Ensembl"/>
</dbReference>
<evidence type="ECO:0000256" key="2">
    <source>
        <dbReference type="ARBA" id="ARBA00004496"/>
    </source>
</evidence>
<dbReference type="GO" id="GO:0001228">
    <property type="term" value="F:DNA-binding transcription activator activity, RNA polymerase II-specific"/>
    <property type="evidence" value="ECO:0007669"/>
    <property type="project" value="Ensembl"/>
</dbReference>
<feature type="domain" description="BHLH" evidence="13">
    <location>
        <begin position="184"/>
        <end position="235"/>
    </location>
</feature>
<evidence type="ECO:0000256" key="12">
    <source>
        <dbReference type="SAM" id="MobiDB-lite"/>
    </source>
</evidence>
<dbReference type="PROSITE" id="PS50888">
    <property type="entry name" value="BHLH"/>
    <property type="match status" value="1"/>
</dbReference>
<organism evidence="14 15">
    <name type="scientific">Nannospalax galili</name>
    <name type="common">Northern Israeli blind subterranean mole rat</name>
    <name type="synonym">Spalax galili</name>
    <dbReference type="NCBI Taxonomy" id="1026970"/>
    <lineage>
        <taxon>Eukaryota</taxon>
        <taxon>Metazoa</taxon>
        <taxon>Chordata</taxon>
        <taxon>Craniata</taxon>
        <taxon>Vertebrata</taxon>
        <taxon>Euteleostomi</taxon>
        <taxon>Mammalia</taxon>
        <taxon>Eutheria</taxon>
        <taxon>Euarchontoglires</taxon>
        <taxon>Glires</taxon>
        <taxon>Rodentia</taxon>
        <taxon>Myomorpha</taxon>
        <taxon>Muroidea</taxon>
        <taxon>Spalacidae</taxon>
        <taxon>Spalacinae</taxon>
        <taxon>Nannospalax</taxon>
    </lineage>
</organism>
<dbReference type="GO" id="GO:0007283">
    <property type="term" value="P:spermatogenesis"/>
    <property type="evidence" value="ECO:0007669"/>
    <property type="project" value="UniProtKB-KW"/>
</dbReference>
<dbReference type="Proteomes" id="UP000694381">
    <property type="component" value="Unassembled WGS sequence"/>
</dbReference>
<keyword evidence="9" id="KW-0804">Transcription</keyword>
<evidence type="ECO:0000256" key="11">
    <source>
        <dbReference type="ARBA" id="ARBA00074702"/>
    </source>
</evidence>
<protein>
    <recommendedName>
        <fullName evidence="11">Spermatogenesis- and oogenesis-specific basic helix-loop-helix-containing protein 2</fullName>
    </recommendedName>
</protein>
<evidence type="ECO:0000256" key="6">
    <source>
        <dbReference type="ARBA" id="ARBA00022943"/>
    </source>
</evidence>
<evidence type="ECO:0000256" key="10">
    <source>
        <dbReference type="ARBA" id="ARBA00023242"/>
    </source>
</evidence>
<dbReference type="PANTHER" id="PTHR15402:SF4">
    <property type="entry name" value="SPERMATOGENESIS- AND OOGENESIS-SPECIFIC BASIC HELIX-LOOP-HELIX-CONTAINING PROTEIN 1"/>
    <property type="match status" value="1"/>
</dbReference>
<dbReference type="GeneTree" id="ENSGT00390000016050"/>
<evidence type="ECO:0000313" key="15">
    <source>
        <dbReference type="Proteomes" id="UP000694381"/>
    </source>
</evidence>
<reference evidence="14" key="1">
    <citation type="submission" date="2025-08" db="UniProtKB">
        <authorList>
            <consortium name="Ensembl"/>
        </authorList>
    </citation>
    <scope>IDENTIFICATION</scope>
</reference>
<comment type="subcellular location">
    <subcellularLocation>
        <location evidence="2">Cytoplasm</location>
    </subcellularLocation>
    <subcellularLocation>
        <location evidence="1">Nucleus</location>
    </subcellularLocation>
</comment>
<dbReference type="InterPro" id="IPR036638">
    <property type="entry name" value="HLH_DNA-bd_sf"/>
</dbReference>
<dbReference type="SUPFAM" id="SSF47459">
    <property type="entry name" value="HLH, helix-loop-helix DNA-binding domain"/>
    <property type="match status" value="1"/>
</dbReference>
<evidence type="ECO:0000256" key="8">
    <source>
        <dbReference type="ARBA" id="ARBA00023125"/>
    </source>
</evidence>
<dbReference type="GO" id="GO:0005634">
    <property type="term" value="C:nucleus"/>
    <property type="evidence" value="ECO:0007669"/>
    <property type="project" value="UniProtKB-SubCell"/>
</dbReference>
<keyword evidence="3" id="KW-0217">Developmental protein</keyword>
<dbReference type="Ensembl" id="ENSNGAT00000025733.1">
    <property type="protein sequence ID" value="ENSNGAP00000020066.1"/>
    <property type="gene ID" value="ENSNGAG00000019687.1"/>
</dbReference>
<keyword evidence="6" id="KW-0896">Oogenesis</keyword>
<dbReference type="Pfam" id="PF00010">
    <property type="entry name" value="HLH"/>
    <property type="match status" value="1"/>
</dbReference>
<evidence type="ECO:0000313" key="14">
    <source>
        <dbReference type="Ensembl" id="ENSNGAP00000020066.1"/>
    </source>
</evidence>
<evidence type="ECO:0000259" key="13">
    <source>
        <dbReference type="PROSITE" id="PS50888"/>
    </source>
</evidence>